<dbReference type="SUPFAM" id="SSF88723">
    <property type="entry name" value="PIN domain-like"/>
    <property type="match status" value="1"/>
</dbReference>
<evidence type="ECO:0000313" key="1">
    <source>
        <dbReference type="EMBL" id="STY93313.1"/>
    </source>
</evidence>
<dbReference type="AlphaFoldDB" id="A0A2Z4R8W5"/>
<dbReference type="KEGG" id="mboi:DQF64_05700"/>
<name>A0A2Z4R8W5_MORBO</name>
<evidence type="ECO:0000313" key="2">
    <source>
        <dbReference type="Proteomes" id="UP000254133"/>
    </source>
</evidence>
<dbReference type="InterPro" id="IPR029060">
    <property type="entry name" value="PIN-like_dom_sf"/>
</dbReference>
<sequence length="158" mass="18077">MALYYPTLTTVVGQETKFMSVNVFIDTNIWVCTIDKRCIDKSKQARQFVLGLQKDSQINIMMSTQVLQEFFSVTTKKLKQDKVAMEKIVHEMAQMPLIHTDFSLIAEAIKISIAHHLTLWDALMVCASKRMNCSILYSEDLHNGHIIDGVKIINPFKL</sequence>
<dbReference type="EMBL" id="UGPZ01000003">
    <property type="protein sequence ID" value="STY93313.1"/>
    <property type="molecule type" value="Genomic_DNA"/>
</dbReference>
<protein>
    <submittedName>
        <fullName evidence="1">Predicted nucleic-acid-binding protein, contains PIN domain</fullName>
    </submittedName>
</protein>
<dbReference type="Gene3D" id="3.40.50.1010">
    <property type="entry name" value="5'-nuclease"/>
    <property type="match status" value="1"/>
</dbReference>
<dbReference type="Proteomes" id="UP000254133">
    <property type="component" value="Unassembled WGS sequence"/>
</dbReference>
<dbReference type="Pfam" id="PF01850">
    <property type="entry name" value="PIN"/>
    <property type="match status" value="1"/>
</dbReference>
<dbReference type="InterPro" id="IPR002716">
    <property type="entry name" value="PIN_dom"/>
</dbReference>
<organism evidence="1 2">
    <name type="scientific">Moraxella bovis</name>
    <dbReference type="NCBI Taxonomy" id="476"/>
    <lineage>
        <taxon>Bacteria</taxon>
        <taxon>Pseudomonadati</taxon>
        <taxon>Pseudomonadota</taxon>
        <taxon>Gammaproteobacteria</taxon>
        <taxon>Moraxellales</taxon>
        <taxon>Moraxellaceae</taxon>
        <taxon>Moraxella</taxon>
    </lineage>
</organism>
<gene>
    <name evidence="1" type="ORF">NCTC9426_02035</name>
</gene>
<proteinExistence type="predicted"/>
<accession>A0A2Z4R8W5</accession>
<dbReference type="CDD" id="cd18692">
    <property type="entry name" value="PIN_VapC-like"/>
    <property type="match status" value="1"/>
</dbReference>
<reference evidence="1 2" key="1">
    <citation type="submission" date="2018-06" db="EMBL/GenBank/DDBJ databases">
        <authorList>
            <consortium name="Pathogen Informatics"/>
            <person name="Doyle S."/>
        </authorList>
    </citation>
    <scope>NUCLEOTIDE SEQUENCE [LARGE SCALE GENOMIC DNA]</scope>
    <source>
        <strain evidence="1 2">NCTC9426</strain>
    </source>
</reference>
<dbReference type="STRING" id="476.B0182_02760"/>